<evidence type="ECO:0000313" key="2">
    <source>
        <dbReference type="Proteomes" id="UP001159427"/>
    </source>
</evidence>
<reference evidence="1 2" key="1">
    <citation type="submission" date="2022-05" db="EMBL/GenBank/DDBJ databases">
        <authorList>
            <consortium name="Genoscope - CEA"/>
            <person name="William W."/>
        </authorList>
    </citation>
    <scope>NUCLEOTIDE SEQUENCE [LARGE SCALE GENOMIC DNA]</scope>
</reference>
<accession>A0ABN8LAW3</accession>
<keyword evidence="2" id="KW-1185">Reference proteome</keyword>
<gene>
    <name evidence="1" type="ORF">PEVE_00039536</name>
</gene>
<dbReference type="EMBL" id="CALNXI010000007">
    <property type="protein sequence ID" value="CAH3014220.1"/>
    <property type="molecule type" value="Genomic_DNA"/>
</dbReference>
<dbReference type="Proteomes" id="UP001159427">
    <property type="component" value="Unassembled WGS sequence"/>
</dbReference>
<name>A0ABN8LAW3_9CNID</name>
<sequence>MNRMCAREREQEAPTFHCTPSKLDVQGYKKVHSEEGDNTLAEKRANHFPDLWNPKLLTHFRNDMFTPKATDQLMRVVNHRSRSKAGDPLEDDLICRVDGGWRG</sequence>
<organism evidence="1 2">
    <name type="scientific">Porites evermanni</name>
    <dbReference type="NCBI Taxonomy" id="104178"/>
    <lineage>
        <taxon>Eukaryota</taxon>
        <taxon>Metazoa</taxon>
        <taxon>Cnidaria</taxon>
        <taxon>Anthozoa</taxon>
        <taxon>Hexacorallia</taxon>
        <taxon>Scleractinia</taxon>
        <taxon>Fungiina</taxon>
        <taxon>Poritidae</taxon>
        <taxon>Porites</taxon>
    </lineage>
</organism>
<evidence type="ECO:0000313" key="1">
    <source>
        <dbReference type="EMBL" id="CAH3014220.1"/>
    </source>
</evidence>
<protein>
    <submittedName>
        <fullName evidence="1">Uncharacterized protein</fullName>
    </submittedName>
</protein>
<comment type="caution">
    <text evidence="1">The sequence shown here is derived from an EMBL/GenBank/DDBJ whole genome shotgun (WGS) entry which is preliminary data.</text>
</comment>
<proteinExistence type="predicted"/>